<evidence type="ECO:0000313" key="2">
    <source>
        <dbReference type="Proteomes" id="UP001257909"/>
    </source>
</evidence>
<dbReference type="Proteomes" id="UP001257909">
    <property type="component" value="Unassembled WGS sequence"/>
</dbReference>
<comment type="caution">
    <text evidence="1">The sequence shown here is derived from an EMBL/GenBank/DDBJ whole genome shotgun (WGS) entry which is preliminary data.</text>
</comment>
<dbReference type="RefSeq" id="WP_310275197.1">
    <property type="nucleotide sequence ID" value="NZ_JAVDWR010000002.1"/>
</dbReference>
<evidence type="ECO:0008006" key="3">
    <source>
        <dbReference type="Google" id="ProtNLM"/>
    </source>
</evidence>
<protein>
    <recommendedName>
        <fullName evidence="3">Anti-sigma factor</fullName>
    </recommendedName>
</protein>
<accession>A0ABU1VXG7</accession>
<evidence type="ECO:0000313" key="1">
    <source>
        <dbReference type="EMBL" id="MDR7120083.1"/>
    </source>
</evidence>
<reference evidence="1 2" key="1">
    <citation type="submission" date="2023-07" db="EMBL/GenBank/DDBJ databases">
        <title>Sorghum-associated microbial communities from plants grown in Nebraska, USA.</title>
        <authorList>
            <person name="Schachtman D."/>
        </authorList>
    </citation>
    <scope>NUCLEOTIDE SEQUENCE [LARGE SCALE GENOMIC DNA]</scope>
    <source>
        <strain evidence="1 2">4138</strain>
    </source>
</reference>
<organism evidence="1 2">
    <name type="scientific">Rheinheimera soli</name>
    <dbReference type="NCBI Taxonomy" id="443616"/>
    <lineage>
        <taxon>Bacteria</taxon>
        <taxon>Pseudomonadati</taxon>
        <taxon>Pseudomonadota</taxon>
        <taxon>Gammaproteobacteria</taxon>
        <taxon>Chromatiales</taxon>
        <taxon>Chromatiaceae</taxon>
        <taxon>Rheinheimera</taxon>
    </lineage>
</organism>
<sequence>MKITDELLSAFLDAELPEAQMQHIRLLLQQDEQLSERLAALAEVDVLLKQQASLIDQTPVPDQLLALLDEPEQGSVIRFPLWRRLAQPRQWHSAAAACMAFAAGYALVLWQQQDPWTEISLALETQPAGVSYQLTADSSLTPHLTFMDKQSRYCRQYQVSSTTELSQQLACRSADGWQLEAMIKTAATESPLYQTASGAVVLDPMIDQMISGQVLSLSGEELLIKQGWSTKHKGE</sequence>
<gene>
    <name evidence="1" type="ORF">J2W69_001012</name>
</gene>
<name>A0ABU1VXG7_9GAMM</name>
<dbReference type="EMBL" id="JAVDWR010000002">
    <property type="protein sequence ID" value="MDR7120083.1"/>
    <property type="molecule type" value="Genomic_DNA"/>
</dbReference>
<keyword evidence="2" id="KW-1185">Reference proteome</keyword>
<proteinExistence type="predicted"/>